<dbReference type="OrthoDB" id="424506at2"/>
<dbReference type="Proteomes" id="UP000076555">
    <property type="component" value="Unassembled WGS sequence"/>
</dbReference>
<dbReference type="SUPFAM" id="SSF52980">
    <property type="entry name" value="Restriction endonuclease-like"/>
    <property type="match status" value="1"/>
</dbReference>
<sequence length="195" mass="22864">MVLQTENRYYTPAEYLALEEQAEYKNEYRNGAIIPMTGGTTNHNKIALNFCRKFPLTIAEQDYEIYIGDVKLWIPQYRIYTYPDIMVVKGQPIYQGTGTTTITNPLLIVEFLSNSTKNYDKTDKFKYYRSLAGFQEYIMIDQYSFAVEQFVKQTAGQWLFKEYEGENAVLVMDALDFQIALSEIYYRVNVELNEE</sequence>
<reference evidence="2 3" key="1">
    <citation type="submission" date="2016-04" db="EMBL/GenBank/DDBJ databases">
        <title>Draft Genome Assembly of the Bloom-forming Cyanobacterium Nodularia spumigena Strain CENA596 in Shrimp Production Ponds.</title>
        <authorList>
            <person name="Popin R.V."/>
            <person name="Rigonato J."/>
            <person name="Abreu V.A."/>
            <person name="Andreote A.P."/>
            <person name="Silveira S.B."/>
            <person name="Odebrecht C."/>
            <person name="Fiore M.F."/>
        </authorList>
    </citation>
    <scope>NUCLEOTIDE SEQUENCE [LARGE SCALE GENOMIC DNA]</scope>
    <source>
        <strain evidence="2 3">CENA596</strain>
    </source>
</reference>
<accession>A0A166KJC8</accession>
<evidence type="ECO:0000313" key="3">
    <source>
        <dbReference type="Proteomes" id="UP000076555"/>
    </source>
</evidence>
<evidence type="ECO:0000313" key="2">
    <source>
        <dbReference type="EMBL" id="KZL51209.1"/>
    </source>
</evidence>
<feature type="domain" description="Putative restriction endonuclease" evidence="1">
    <location>
        <begin position="13"/>
        <end position="181"/>
    </location>
</feature>
<dbReference type="EMBL" id="LWAJ01000037">
    <property type="protein sequence ID" value="KZL51209.1"/>
    <property type="molecule type" value="Genomic_DNA"/>
</dbReference>
<organism evidence="2 3">
    <name type="scientific">Nodularia spumigena CENA596</name>
    <dbReference type="NCBI Taxonomy" id="1819295"/>
    <lineage>
        <taxon>Bacteria</taxon>
        <taxon>Bacillati</taxon>
        <taxon>Cyanobacteriota</taxon>
        <taxon>Cyanophyceae</taxon>
        <taxon>Nostocales</taxon>
        <taxon>Nodulariaceae</taxon>
        <taxon>Nodularia</taxon>
    </lineage>
</organism>
<dbReference type="InterPro" id="IPR012296">
    <property type="entry name" value="Nuclease_put_TT1808"/>
</dbReference>
<dbReference type="PANTHER" id="PTHR36558:SF1">
    <property type="entry name" value="RESTRICTION ENDONUCLEASE DOMAIN-CONTAINING PROTEIN-RELATED"/>
    <property type="match status" value="1"/>
</dbReference>
<dbReference type="PANTHER" id="PTHR36558">
    <property type="entry name" value="GLR1098 PROTEIN"/>
    <property type="match status" value="1"/>
</dbReference>
<name>A0A166KJC8_NODSP</name>
<dbReference type="AlphaFoldDB" id="A0A166KJC8"/>
<dbReference type="Pfam" id="PF05685">
    <property type="entry name" value="Uma2"/>
    <property type="match status" value="1"/>
</dbReference>
<dbReference type="CDD" id="cd06260">
    <property type="entry name" value="DUF820-like"/>
    <property type="match status" value="1"/>
</dbReference>
<comment type="caution">
    <text evidence="2">The sequence shown here is derived from an EMBL/GenBank/DDBJ whole genome shotgun (WGS) entry which is preliminary data.</text>
</comment>
<gene>
    <name evidence="2" type="ORF">A2T98_03520</name>
</gene>
<dbReference type="RefSeq" id="WP_063871573.1">
    <property type="nucleotide sequence ID" value="NZ_CAWMRI010000037.1"/>
</dbReference>
<dbReference type="InterPro" id="IPR011335">
    <property type="entry name" value="Restrct_endonuc-II-like"/>
</dbReference>
<protein>
    <recommendedName>
        <fullName evidence="1">Putative restriction endonuclease domain-containing protein</fullName>
    </recommendedName>
</protein>
<dbReference type="InterPro" id="IPR008538">
    <property type="entry name" value="Uma2"/>
</dbReference>
<dbReference type="Gene3D" id="3.90.1570.10">
    <property type="entry name" value="tt1808, chain A"/>
    <property type="match status" value="1"/>
</dbReference>
<evidence type="ECO:0000259" key="1">
    <source>
        <dbReference type="Pfam" id="PF05685"/>
    </source>
</evidence>
<proteinExistence type="predicted"/>